<comment type="caution">
    <text evidence="4">The sequence shown here is derived from an EMBL/GenBank/DDBJ whole genome shotgun (WGS) entry which is preliminary data.</text>
</comment>
<dbReference type="SUPFAM" id="SSF140931">
    <property type="entry name" value="Fic-like"/>
    <property type="match status" value="1"/>
</dbReference>
<dbReference type="AlphaFoldDB" id="A0A1V9GBV2"/>
<dbReference type="PANTHER" id="PTHR13504">
    <property type="entry name" value="FIDO DOMAIN-CONTAINING PROTEIN DDB_G0283145"/>
    <property type="match status" value="1"/>
</dbReference>
<dbReference type="OrthoDB" id="9814400at2"/>
<dbReference type="Proteomes" id="UP000192276">
    <property type="component" value="Unassembled WGS sequence"/>
</dbReference>
<dbReference type="EMBL" id="LWBP01000002">
    <property type="protein sequence ID" value="OQP68093.1"/>
    <property type="molecule type" value="Genomic_DNA"/>
</dbReference>
<accession>A0A1V9GBV2</accession>
<sequence>MQSYNWQHKNWPNFTYKLDSIEDDLFLFAEKVGKVTGILNVLPNDTQLEAIIDMMVSEAIKTSQIEGEYLSRKDVLSSIRKNLGLISSSEYIHDKKAEGIGTLMIDVRNTFIEELTQEKLFAWHKMLLPGSKDIEVGKWRTHEEPMQVISGAMGKQKVHFEASPSRLVPHEMNLFISWFNETAPGGIKEIKKAPLRSAIAHLYFESIHPFEDGNGRIGRAIAEKALAQGMGRPVLMSLSYTIEANKKAYYDALEKAQKSIEITEWINYFVRTILVAQIQAEEEIEFTLKKVKYFDRFKDKLSERQTKAIKRMLEEGPKGFEGGMNAGKYGSLTKVSKATATRDLQELLAIGALILLGEGKGRSIKYTVNL</sequence>
<feature type="binding site" evidence="2">
    <location>
        <begin position="249"/>
        <end position="250"/>
    </location>
    <ligand>
        <name>ATP</name>
        <dbReference type="ChEBI" id="CHEBI:30616"/>
    </ligand>
</feature>
<dbReference type="GO" id="GO:0005524">
    <property type="term" value="F:ATP binding"/>
    <property type="evidence" value="ECO:0007669"/>
    <property type="project" value="UniProtKB-KW"/>
</dbReference>
<feature type="domain" description="Fido" evidence="3">
    <location>
        <begin position="115"/>
        <end position="271"/>
    </location>
</feature>
<proteinExistence type="predicted"/>
<gene>
    <name evidence="4" type="ORF">A4R26_11450</name>
</gene>
<dbReference type="Gene3D" id="1.10.3290.10">
    <property type="entry name" value="Fido-like domain"/>
    <property type="match status" value="1"/>
</dbReference>
<dbReference type="Pfam" id="PF02661">
    <property type="entry name" value="Fic"/>
    <property type="match status" value="1"/>
</dbReference>
<dbReference type="STRING" id="550983.A4R26_11450"/>
<keyword evidence="2" id="KW-0547">Nucleotide-binding</keyword>
<dbReference type="PROSITE" id="PS51459">
    <property type="entry name" value="FIDO"/>
    <property type="match status" value="1"/>
</dbReference>
<dbReference type="InterPro" id="IPR040198">
    <property type="entry name" value="Fido_containing"/>
</dbReference>
<dbReference type="InterPro" id="IPR003812">
    <property type="entry name" value="Fido"/>
</dbReference>
<dbReference type="Gene3D" id="1.10.10.10">
    <property type="entry name" value="Winged helix-like DNA-binding domain superfamily/Winged helix DNA-binding domain"/>
    <property type="match status" value="1"/>
</dbReference>
<keyword evidence="5" id="KW-1185">Reference proteome</keyword>
<dbReference type="InterPro" id="IPR025230">
    <property type="entry name" value="DUF4172"/>
</dbReference>
<evidence type="ECO:0000313" key="5">
    <source>
        <dbReference type="Proteomes" id="UP000192276"/>
    </source>
</evidence>
<dbReference type="PANTHER" id="PTHR13504:SF33">
    <property type="entry name" value="FIC FAMILY PROTEIN"/>
    <property type="match status" value="1"/>
</dbReference>
<protein>
    <submittedName>
        <fullName evidence="4">Cell filamentation protein Fic</fullName>
    </submittedName>
</protein>
<dbReference type="InterPro" id="IPR036597">
    <property type="entry name" value="Fido-like_dom_sf"/>
</dbReference>
<dbReference type="InterPro" id="IPR036388">
    <property type="entry name" value="WH-like_DNA-bd_sf"/>
</dbReference>
<feature type="binding site" evidence="2">
    <location>
        <begin position="212"/>
        <end position="219"/>
    </location>
    <ligand>
        <name>ATP</name>
        <dbReference type="ChEBI" id="CHEBI:30616"/>
    </ligand>
</feature>
<dbReference type="Pfam" id="PF13776">
    <property type="entry name" value="DUF4172"/>
    <property type="match status" value="1"/>
</dbReference>
<evidence type="ECO:0000256" key="1">
    <source>
        <dbReference type="PIRSR" id="PIRSR640198-1"/>
    </source>
</evidence>
<organism evidence="4 5">
    <name type="scientific">Niastella populi</name>
    <dbReference type="NCBI Taxonomy" id="550983"/>
    <lineage>
        <taxon>Bacteria</taxon>
        <taxon>Pseudomonadati</taxon>
        <taxon>Bacteroidota</taxon>
        <taxon>Chitinophagia</taxon>
        <taxon>Chitinophagales</taxon>
        <taxon>Chitinophagaceae</taxon>
        <taxon>Niastella</taxon>
    </lineage>
</organism>
<dbReference type="RefSeq" id="WP_081160563.1">
    <property type="nucleotide sequence ID" value="NZ_LWBP01000002.1"/>
</dbReference>
<evidence type="ECO:0000256" key="2">
    <source>
        <dbReference type="PIRSR" id="PIRSR640198-2"/>
    </source>
</evidence>
<reference evidence="5" key="1">
    <citation type="submission" date="2016-04" db="EMBL/GenBank/DDBJ databases">
        <authorList>
            <person name="Chen L."/>
            <person name="Zhuang W."/>
            <person name="Wang G."/>
        </authorList>
    </citation>
    <scope>NUCLEOTIDE SEQUENCE [LARGE SCALE GENOMIC DNA]</scope>
    <source>
        <strain evidence="5">208</strain>
    </source>
</reference>
<name>A0A1V9GBV2_9BACT</name>
<evidence type="ECO:0000259" key="3">
    <source>
        <dbReference type="PROSITE" id="PS51459"/>
    </source>
</evidence>
<feature type="active site" evidence="1">
    <location>
        <position position="208"/>
    </location>
</feature>
<evidence type="ECO:0000313" key="4">
    <source>
        <dbReference type="EMBL" id="OQP68093.1"/>
    </source>
</evidence>
<keyword evidence="2" id="KW-0067">ATP-binding</keyword>